<feature type="region of interest" description="Disordered" evidence="2">
    <location>
        <begin position="1"/>
        <end position="30"/>
    </location>
</feature>
<evidence type="ECO:0000256" key="1">
    <source>
        <dbReference type="SAM" id="Coils"/>
    </source>
</evidence>
<feature type="coiled-coil region" evidence="1">
    <location>
        <begin position="144"/>
        <end position="171"/>
    </location>
</feature>
<dbReference type="EMBL" id="PELY01000085">
    <property type="protein sequence ID" value="RTH27339.1"/>
    <property type="molecule type" value="Genomic_DNA"/>
</dbReference>
<name>A0A430S183_THESC</name>
<dbReference type="RefSeq" id="WP_126201441.1">
    <property type="nucleotide sequence ID" value="NZ_PELY01000085.1"/>
</dbReference>
<organism evidence="3 4">
    <name type="scientific">Thermus scotoductus</name>
    <dbReference type="NCBI Taxonomy" id="37636"/>
    <lineage>
        <taxon>Bacteria</taxon>
        <taxon>Thermotogati</taxon>
        <taxon>Deinococcota</taxon>
        <taxon>Deinococci</taxon>
        <taxon>Thermales</taxon>
        <taxon>Thermaceae</taxon>
        <taxon>Thermus</taxon>
    </lineage>
</organism>
<keyword evidence="1" id="KW-0175">Coiled coil</keyword>
<dbReference type="AlphaFoldDB" id="A0A430S183"/>
<proteinExistence type="predicted"/>
<comment type="caution">
    <text evidence="3">The sequence shown here is derived from an EMBL/GenBank/DDBJ whole genome shotgun (WGS) entry which is preliminary data.</text>
</comment>
<accession>A0A430S183</accession>
<dbReference type="Proteomes" id="UP000287306">
    <property type="component" value="Unassembled WGS sequence"/>
</dbReference>
<evidence type="ECO:0000313" key="4">
    <source>
        <dbReference type="Proteomes" id="UP000287306"/>
    </source>
</evidence>
<reference evidence="3 4" key="1">
    <citation type="journal article" date="2019" name="Extremophiles">
        <title>Biogeography of thermophiles and predominance of Thermus scotoductus in domestic water heaters.</title>
        <authorList>
            <person name="Wilpiszeski R.L."/>
            <person name="Zhang Z."/>
            <person name="House C.H."/>
        </authorList>
    </citation>
    <scope>NUCLEOTIDE SEQUENCE [LARGE SCALE GENOMIC DNA]</scope>
    <source>
        <strain evidence="3 4">25_S25</strain>
    </source>
</reference>
<gene>
    <name evidence="3" type="ORF">CSW38_03695</name>
</gene>
<sequence length="237" mass="26144">MAKRTKQPNPEPYLPNGAQRCQARSKSTGQQCKNPAVSGYSVCSVHGAGTRVRVARGERKPPGRPPIHGLYSQRAQATLRALYEEVLALGDLDATDREVAMLKAVVWYLLEGAEAIEARQKALEALFAHLEALAQEEGREARAYAQVLGQIERLMREAQSYLDRLGEAAMRVVTAVRMRADTAAKNAQAKAAQALLGYVDELKAVLLEHLEPEEYEAIREALERRVLLRAAHALPPE</sequence>
<evidence type="ECO:0000256" key="2">
    <source>
        <dbReference type="SAM" id="MobiDB-lite"/>
    </source>
</evidence>
<evidence type="ECO:0000313" key="3">
    <source>
        <dbReference type="EMBL" id="RTH27339.1"/>
    </source>
</evidence>
<protein>
    <submittedName>
        <fullName evidence="3">Uncharacterized protein</fullName>
    </submittedName>
</protein>